<dbReference type="CDD" id="cd13679">
    <property type="entry name" value="PBP2_TRAP_YiaO_like"/>
    <property type="match status" value="1"/>
</dbReference>
<dbReference type="PIRSF" id="PIRSF006470">
    <property type="entry name" value="DctB"/>
    <property type="match status" value="1"/>
</dbReference>
<evidence type="ECO:0000256" key="1">
    <source>
        <dbReference type="ARBA" id="ARBA00022729"/>
    </source>
</evidence>
<dbReference type="PANTHER" id="PTHR33376">
    <property type="match status" value="1"/>
</dbReference>
<feature type="signal peptide" evidence="2">
    <location>
        <begin position="1"/>
        <end position="36"/>
    </location>
</feature>
<dbReference type="InterPro" id="IPR018389">
    <property type="entry name" value="DctP_fam"/>
</dbReference>
<dbReference type="NCBIfam" id="TIGR00787">
    <property type="entry name" value="dctP"/>
    <property type="match status" value="1"/>
</dbReference>
<comment type="caution">
    <text evidence="3">The sequence shown here is derived from an EMBL/GenBank/DDBJ whole genome shotgun (WGS) entry which is preliminary data.</text>
</comment>
<proteinExistence type="predicted"/>
<evidence type="ECO:0000313" key="4">
    <source>
        <dbReference type="Proteomes" id="UP000484255"/>
    </source>
</evidence>
<dbReference type="RefSeq" id="WP_163456175.1">
    <property type="nucleotide sequence ID" value="NZ_JAAGOH010000003.1"/>
</dbReference>
<keyword evidence="1 2" id="KW-0732">Signal</keyword>
<dbReference type="GO" id="GO:0030288">
    <property type="term" value="C:outer membrane-bounded periplasmic space"/>
    <property type="evidence" value="ECO:0007669"/>
    <property type="project" value="InterPro"/>
</dbReference>
<dbReference type="GO" id="GO:0030246">
    <property type="term" value="F:carbohydrate binding"/>
    <property type="evidence" value="ECO:0007669"/>
    <property type="project" value="TreeGrafter"/>
</dbReference>
<dbReference type="InterPro" id="IPR004682">
    <property type="entry name" value="TRAP_DctP"/>
</dbReference>
<keyword evidence="4" id="KW-1185">Reference proteome</keyword>
<name>A0A7C9THC9_9BURK</name>
<dbReference type="Gene3D" id="3.40.190.170">
    <property type="entry name" value="Bacterial extracellular solute-binding protein, family 7"/>
    <property type="match status" value="1"/>
</dbReference>
<organism evidence="3 4">
    <name type="scientific">Ideonella livida</name>
    <dbReference type="NCBI Taxonomy" id="2707176"/>
    <lineage>
        <taxon>Bacteria</taxon>
        <taxon>Pseudomonadati</taxon>
        <taxon>Pseudomonadota</taxon>
        <taxon>Betaproteobacteria</taxon>
        <taxon>Burkholderiales</taxon>
        <taxon>Sphaerotilaceae</taxon>
        <taxon>Ideonella</taxon>
    </lineage>
</organism>
<dbReference type="GO" id="GO:0055085">
    <property type="term" value="P:transmembrane transport"/>
    <property type="evidence" value="ECO:0007669"/>
    <property type="project" value="InterPro"/>
</dbReference>
<feature type="chain" id="PRO_5028824357" evidence="2">
    <location>
        <begin position="37"/>
        <end position="346"/>
    </location>
</feature>
<accession>A0A7C9THC9</accession>
<dbReference type="EMBL" id="JAAGOH010000003">
    <property type="protein sequence ID" value="NDY90318.1"/>
    <property type="molecule type" value="Genomic_DNA"/>
</dbReference>
<evidence type="ECO:0000313" key="3">
    <source>
        <dbReference type="EMBL" id="NDY90318.1"/>
    </source>
</evidence>
<dbReference type="PANTHER" id="PTHR33376:SF2">
    <property type="entry name" value="DICARBOXYLATE-BINDING PERIPLASMIC PROTEIN"/>
    <property type="match status" value="1"/>
</dbReference>
<dbReference type="Proteomes" id="UP000484255">
    <property type="component" value="Unassembled WGS sequence"/>
</dbReference>
<reference evidence="3 4" key="1">
    <citation type="submission" date="2020-02" db="EMBL/GenBank/DDBJ databases">
        <title>Ideonella bacterium strain TBM-1.</title>
        <authorList>
            <person name="Chen W.-M."/>
        </authorList>
    </citation>
    <scope>NUCLEOTIDE SEQUENCE [LARGE SCALE GENOMIC DNA]</scope>
    <source>
        <strain evidence="3 4">TBM-1</strain>
    </source>
</reference>
<dbReference type="NCBIfam" id="NF037995">
    <property type="entry name" value="TRAP_S1"/>
    <property type="match status" value="1"/>
</dbReference>
<gene>
    <name evidence="3" type="ORF">G3A44_03810</name>
</gene>
<sequence length="346" mass="37645">MNRRLATALTTALTTALSTALTTACAALLLAGPAQAQEIRARLGTSLPDSHPQTLGARKFAEIVEQKSQGRIRISVYSGATLGSDQQMQSALRGGTQEFTVPSTATLANLVKEFGVIGLPFSFSTEAQADAVLDGPFGQGLLARLPEKGLVGLAFWENGFRNLTNSRRPVAKLDDLAGLKVRTMQNNLYIDLFNGLGANAVPMPVNELFTALETRAVDAQENPYTVIHAQKFYDVQKYLSVTGHAYDALVLLTSRKFWDGLKPADQALVQAAAREATLYQRQTSRSLNQSLRAELAKAGMQINEVSESERRRMRDRLRPVIDKHIESVGAETARAFFAALDQAPAR</sequence>
<dbReference type="PROSITE" id="PS51257">
    <property type="entry name" value="PROKAR_LIPOPROTEIN"/>
    <property type="match status" value="1"/>
</dbReference>
<dbReference type="AlphaFoldDB" id="A0A7C9THC9"/>
<evidence type="ECO:0000256" key="2">
    <source>
        <dbReference type="SAM" id="SignalP"/>
    </source>
</evidence>
<protein>
    <submittedName>
        <fullName evidence="3">TRAP transporter substrate-binding protein</fullName>
    </submittedName>
</protein>
<dbReference type="Pfam" id="PF03480">
    <property type="entry name" value="DctP"/>
    <property type="match status" value="1"/>
</dbReference>
<dbReference type="InterPro" id="IPR038404">
    <property type="entry name" value="TRAP_DctP_sf"/>
</dbReference>